<evidence type="ECO:0000256" key="6">
    <source>
        <dbReference type="ARBA" id="ARBA00023136"/>
    </source>
</evidence>
<dbReference type="EMBL" id="CAMAPF010000958">
    <property type="protein sequence ID" value="CAH9129886.1"/>
    <property type="molecule type" value="Genomic_DNA"/>
</dbReference>
<organism evidence="8 9">
    <name type="scientific">Cuscuta epithymum</name>
    <dbReference type="NCBI Taxonomy" id="186058"/>
    <lineage>
        <taxon>Eukaryota</taxon>
        <taxon>Viridiplantae</taxon>
        <taxon>Streptophyta</taxon>
        <taxon>Embryophyta</taxon>
        <taxon>Tracheophyta</taxon>
        <taxon>Spermatophyta</taxon>
        <taxon>Magnoliopsida</taxon>
        <taxon>eudicotyledons</taxon>
        <taxon>Gunneridae</taxon>
        <taxon>Pentapetalae</taxon>
        <taxon>asterids</taxon>
        <taxon>lamiids</taxon>
        <taxon>Solanales</taxon>
        <taxon>Convolvulaceae</taxon>
        <taxon>Cuscuteae</taxon>
        <taxon>Cuscuta</taxon>
        <taxon>Cuscuta subgen. Cuscuta</taxon>
    </lineage>
</organism>
<feature type="transmembrane region" description="Helical" evidence="7">
    <location>
        <begin position="34"/>
        <end position="56"/>
    </location>
</feature>
<evidence type="ECO:0000256" key="3">
    <source>
        <dbReference type="ARBA" id="ARBA00022448"/>
    </source>
</evidence>
<feature type="transmembrane region" description="Helical" evidence="7">
    <location>
        <begin position="160"/>
        <end position="178"/>
    </location>
</feature>
<keyword evidence="4 7" id="KW-0812">Transmembrane</keyword>
<evidence type="ECO:0000313" key="9">
    <source>
        <dbReference type="Proteomes" id="UP001152523"/>
    </source>
</evidence>
<comment type="caution">
    <text evidence="8">The sequence shown here is derived from an EMBL/GenBank/DDBJ whole genome shotgun (WGS) entry which is preliminary data.</text>
</comment>
<evidence type="ECO:0000256" key="5">
    <source>
        <dbReference type="ARBA" id="ARBA00022989"/>
    </source>
</evidence>
<dbReference type="Proteomes" id="UP001152523">
    <property type="component" value="Unassembled WGS sequence"/>
</dbReference>
<reference evidence="8" key="1">
    <citation type="submission" date="2022-07" db="EMBL/GenBank/DDBJ databases">
        <authorList>
            <person name="Macas J."/>
            <person name="Novak P."/>
            <person name="Neumann P."/>
        </authorList>
    </citation>
    <scope>NUCLEOTIDE SEQUENCE</scope>
</reference>
<keyword evidence="5 7" id="KW-1133">Transmembrane helix</keyword>
<evidence type="ECO:0000256" key="4">
    <source>
        <dbReference type="ARBA" id="ARBA00022692"/>
    </source>
</evidence>
<feature type="transmembrane region" description="Helical" evidence="7">
    <location>
        <begin position="199"/>
        <end position="221"/>
    </location>
</feature>
<keyword evidence="6 7" id="KW-0472">Membrane</keyword>
<name>A0AAV0F2Z6_9ASTE</name>
<evidence type="ECO:0000256" key="2">
    <source>
        <dbReference type="ARBA" id="ARBA00006213"/>
    </source>
</evidence>
<comment type="similarity">
    <text evidence="2 7">Belongs to the purine permeases (TC 2.A.7.14) family.</text>
</comment>
<dbReference type="SUPFAM" id="SSF103481">
    <property type="entry name" value="Multidrug resistance efflux transporter EmrE"/>
    <property type="match status" value="1"/>
</dbReference>
<proteinExistence type="inferred from homology"/>
<dbReference type="PANTHER" id="PTHR31376:SF1">
    <property type="entry name" value="PURINE PERMEASE 2"/>
    <property type="match status" value="1"/>
</dbReference>
<dbReference type="PANTHER" id="PTHR31376">
    <property type="entry name" value="OS09G0467300 PROTEIN-RELATED"/>
    <property type="match status" value="1"/>
</dbReference>
<feature type="transmembrane region" description="Helical" evidence="7">
    <location>
        <begin position="227"/>
        <end position="248"/>
    </location>
</feature>
<keyword evidence="3 7" id="KW-0813">Transport</keyword>
<dbReference type="GO" id="GO:0015211">
    <property type="term" value="F:purine nucleoside transmembrane transporter activity"/>
    <property type="evidence" value="ECO:0007669"/>
    <property type="project" value="UniProtKB-UniRule"/>
</dbReference>
<feature type="transmembrane region" description="Helical" evidence="7">
    <location>
        <begin position="91"/>
        <end position="107"/>
    </location>
</feature>
<dbReference type="InterPro" id="IPR030182">
    <property type="entry name" value="PUP_plant"/>
</dbReference>
<dbReference type="GO" id="GO:0005345">
    <property type="term" value="F:purine nucleobase transmembrane transporter activity"/>
    <property type="evidence" value="ECO:0007669"/>
    <property type="project" value="UniProtKB-UniRule"/>
</dbReference>
<dbReference type="InterPro" id="IPR037185">
    <property type="entry name" value="EmrE-like"/>
</dbReference>
<feature type="transmembrane region" description="Helical" evidence="7">
    <location>
        <begin position="63"/>
        <end position="85"/>
    </location>
</feature>
<feature type="transmembrane region" description="Helical" evidence="7">
    <location>
        <begin position="119"/>
        <end position="140"/>
    </location>
</feature>
<evidence type="ECO:0000313" key="8">
    <source>
        <dbReference type="EMBL" id="CAH9129886.1"/>
    </source>
</evidence>
<comment type="caution">
    <text evidence="7">Lacks conserved residue(s) required for the propagation of feature annotation.</text>
</comment>
<comment type="subcellular location">
    <subcellularLocation>
        <location evidence="1 7">Membrane</location>
        <topology evidence="1 7">Multi-pass membrane protein</topology>
    </subcellularLocation>
</comment>
<evidence type="ECO:0000256" key="7">
    <source>
        <dbReference type="RuleBase" id="RU368015"/>
    </source>
</evidence>
<accession>A0AAV0F2Z6</accession>
<protein>
    <recommendedName>
        <fullName evidence="7">Probable purine permease</fullName>
    </recommendedName>
</protein>
<dbReference type="GO" id="GO:0016020">
    <property type="term" value="C:membrane"/>
    <property type="evidence" value="ECO:0007669"/>
    <property type="project" value="UniProtKB-SubCell"/>
</dbReference>
<dbReference type="Pfam" id="PF16913">
    <property type="entry name" value="PUNUT"/>
    <property type="match status" value="1"/>
</dbReference>
<sequence length="308" mass="33773">MVFHLAANRRLASHSHPSFRLLPPSSDSGEFHHITPFLFISASLIGLLMGLGNYLFMCGVSKLPVSTVLLIGSSQLAFTSLFAFILVKQKFTAFMINAVVLLTLSAGNDRPAGESKKEYILGFAFTIGCVALIGLLLPLVELSYSKVKMARIEYSMVLEFQMVLCFAATVFCTVGMLINHDFQAISREAREFGLGKTKYNLVIVGNAIFSQLYYVGALGVTSYGSSLLSMVIITVLLPITELMAVVFFHEKFQAEKGISLFLSFWGFVSYFYGDIKNNIKKKNQQPAALQITELPSSVISPSKSVTGP</sequence>
<evidence type="ECO:0000256" key="1">
    <source>
        <dbReference type="ARBA" id="ARBA00004141"/>
    </source>
</evidence>
<dbReference type="AlphaFoldDB" id="A0AAV0F2Z6"/>
<keyword evidence="9" id="KW-1185">Reference proteome</keyword>
<gene>
    <name evidence="8" type="ORF">CEPIT_LOCUS30206</name>
</gene>